<keyword evidence="3" id="KW-0443">Lipid metabolism</keyword>
<proteinExistence type="predicted"/>
<evidence type="ECO:0008006" key="7">
    <source>
        <dbReference type="Google" id="ProtNLM"/>
    </source>
</evidence>
<dbReference type="GO" id="GO:0003847">
    <property type="term" value="F:1-alkyl-2-acetylglycerophosphocholine esterase activity"/>
    <property type="evidence" value="ECO:0007669"/>
    <property type="project" value="TreeGrafter"/>
</dbReference>
<keyword evidence="6" id="KW-1185">Reference proteome</keyword>
<gene>
    <name evidence="5" type="ORF">BU204_01910</name>
</gene>
<dbReference type="PANTHER" id="PTHR10272">
    <property type="entry name" value="PLATELET-ACTIVATING FACTOR ACETYLHYDROLASE"/>
    <property type="match status" value="1"/>
</dbReference>
<dbReference type="PANTHER" id="PTHR10272:SF0">
    <property type="entry name" value="PLATELET-ACTIVATING FACTOR ACETYLHYDROLASE"/>
    <property type="match status" value="1"/>
</dbReference>
<keyword evidence="2" id="KW-0442">Lipid degradation</keyword>
<keyword evidence="1" id="KW-0378">Hydrolase</keyword>
<protein>
    <recommendedName>
        <fullName evidence="7">Hydrolase</fullName>
    </recommendedName>
</protein>
<dbReference type="Proteomes" id="UP000185596">
    <property type="component" value="Unassembled WGS sequence"/>
</dbReference>
<comment type="caution">
    <text evidence="5">The sequence shown here is derived from an EMBL/GenBank/DDBJ whole genome shotgun (WGS) entry which is preliminary data.</text>
</comment>
<dbReference type="Gene3D" id="3.40.50.1820">
    <property type="entry name" value="alpha/beta hydrolase"/>
    <property type="match status" value="1"/>
</dbReference>
<dbReference type="STRING" id="1912961.BU204_01910"/>
<accession>A0A1Q8CXR5</accession>
<evidence type="ECO:0000256" key="4">
    <source>
        <dbReference type="SAM" id="SignalP"/>
    </source>
</evidence>
<dbReference type="InterPro" id="IPR029058">
    <property type="entry name" value="AB_hydrolase_fold"/>
</dbReference>
<sequence>MRVALVFLLAAVGLVPAAPAVADGQPSLPAPSGRHAVGTVSVHLVDRSRPDPWVASMPHRELMVSVWYPALPSADRPRARYMSPGAAERFDAVRAPGLGIPSGTVDWAGMRTHARDGAPVDRRGGRRPVVLYSPGAGDPRTWGTVLVEELASRGYVVVTIDHTYDSPAVSFPDGSVTGNEPLLRAFAQAEEEGTIPALLEKLLRVRVADARFVIDRLGTLPGGLADVVDPRRVGMFGQSAGGITAAQGMYEDRRIRAGIDLDGTLEYSRVPDGTTLMPVARHGLRQPLLLMGREGSDHTTEPSWGAFWANTHGWKRDLTLRGSRHQSYTDLVALLPQVGVGQEVIESTIGTVDPARAVAALRAYVTSFFDRWLRGRDNHLLDGPSAHYPEVAFVPRPPVQDFSEPSAARIRVPITKCSARGGQMVAEPGGFALDGTSGRDLISALEAQLDRVEDWSARVAELARPLPLGANPVGEAMSARFSGWAGESFAAALAGYRVALQGARDAVRDSLELYSSVDQERAGAFR</sequence>
<name>A0A1Q8CXR5_9PSEU</name>
<reference evidence="5 6" key="1">
    <citation type="submission" date="2016-12" db="EMBL/GenBank/DDBJ databases">
        <title>The draft genome sequence of Actinophytocola sp. 11-183.</title>
        <authorList>
            <person name="Wang W."/>
            <person name="Yuan L."/>
        </authorList>
    </citation>
    <scope>NUCLEOTIDE SEQUENCE [LARGE SCALE GENOMIC DNA]</scope>
    <source>
        <strain evidence="5 6">11-183</strain>
    </source>
</reference>
<dbReference type="EMBL" id="MSIE01000002">
    <property type="protein sequence ID" value="OLF19150.1"/>
    <property type="molecule type" value="Genomic_DNA"/>
</dbReference>
<evidence type="ECO:0000256" key="2">
    <source>
        <dbReference type="ARBA" id="ARBA00022963"/>
    </source>
</evidence>
<evidence type="ECO:0000256" key="3">
    <source>
        <dbReference type="ARBA" id="ARBA00023098"/>
    </source>
</evidence>
<dbReference type="SUPFAM" id="SSF53474">
    <property type="entry name" value="alpha/beta-Hydrolases"/>
    <property type="match status" value="1"/>
</dbReference>
<keyword evidence="4" id="KW-0732">Signal</keyword>
<dbReference type="Pfam" id="PF03403">
    <property type="entry name" value="PAF-AH_p_II"/>
    <property type="match status" value="2"/>
</dbReference>
<dbReference type="AlphaFoldDB" id="A0A1Q8CXR5"/>
<feature type="chain" id="PRO_5012028104" description="Hydrolase" evidence="4">
    <location>
        <begin position="23"/>
        <end position="526"/>
    </location>
</feature>
<evidence type="ECO:0000313" key="5">
    <source>
        <dbReference type="EMBL" id="OLF19150.1"/>
    </source>
</evidence>
<feature type="signal peptide" evidence="4">
    <location>
        <begin position="1"/>
        <end position="22"/>
    </location>
</feature>
<evidence type="ECO:0000256" key="1">
    <source>
        <dbReference type="ARBA" id="ARBA00022801"/>
    </source>
</evidence>
<dbReference type="GO" id="GO:0016042">
    <property type="term" value="P:lipid catabolic process"/>
    <property type="evidence" value="ECO:0007669"/>
    <property type="project" value="UniProtKB-KW"/>
</dbReference>
<organism evidence="5 6">
    <name type="scientific">Actinophytocola xanthii</name>
    <dbReference type="NCBI Taxonomy" id="1912961"/>
    <lineage>
        <taxon>Bacteria</taxon>
        <taxon>Bacillati</taxon>
        <taxon>Actinomycetota</taxon>
        <taxon>Actinomycetes</taxon>
        <taxon>Pseudonocardiales</taxon>
        <taxon>Pseudonocardiaceae</taxon>
    </lineage>
</organism>
<evidence type="ECO:0000313" key="6">
    <source>
        <dbReference type="Proteomes" id="UP000185596"/>
    </source>
</evidence>